<dbReference type="Gene3D" id="3.40.50.300">
    <property type="entry name" value="P-loop containing nucleotide triphosphate hydrolases"/>
    <property type="match status" value="1"/>
</dbReference>
<dbReference type="SMART" id="SM00382">
    <property type="entry name" value="AAA"/>
    <property type="match status" value="1"/>
</dbReference>
<keyword evidence="5" id="KW-1185">Reference proteome</keyword>
<dbReference type="EMBL" id="CP001804">
    <property type="protein sequence ID" value="ACY17571.1"/>
    <property type="molecule type" value="Genomic_DNA"/>
</dbReference>
<keyword evidence="2" id="KW-0067">ATP-binding</keyword>
<dbReference type="InterPro" id="IPR050168">
    <property type="entry name" value="AAA_ATPase_domain"/>
</dbReference>
<evidence type="ECO:0000313" key="5">
    <source>
        <dbReference type="Proteomes" id="UP000001880"/>
    </source>
</evidence>
<organism evidence="4 5">
    <name type="scientific">Haliangium ochraceum (strain DSM 14365 / JCM 11303 / SMP-2)</name>
    <dbReference type="NCBI Taxonomy" id="502025"/>
    <lineage>
        <taxon>Bacteria</taxon>
        <taxon>Pseudomonadati</taxon>
        <taxon>Myxococcota</taxon>
        <taxon>Polyangia</taxon>
        <taxon>Haliangiales</taxon>
        <taxon>Kofleriaceae</taxon>
        <taxon>Haliangium</taxon>
    </lineage>
</organism>
<dbReference type="eggNOG" id="COG0464">
    <property type="taxonomic scope" value="Bacteria"/>
</dbReference>
<evidence type="ECO:0000259" key="3">
    <source>
        <dbReference type="SMART" id="SM00382"/>
    </source>
</evidence>
<dbReference type="InterPro" id="IPR003959">
    <property type="entry name" value="ATPase_AAA_core"/>
</dbReference>
<dbReference type="PANTHER" id="PTHR23077">
    <property type="entry name" value="AAA-FAMILY ATPASE"/>
    <property type="match status" value="1"/>
</dbReference>
<dbReference type="OrthoDB" id="9809379at2"/>
<dbReference type="PANTHER" id="PTHR23077:SF171">
    <property type="entry name" value="NUCLEAR VALOSIN-CONTAINING PROTEIN-LIKE"/>
    <property type="match status" value="1"/>
</dbReference>
<dbReference type="STRING" id="502025.Hoch_5083"/>
<sequence>MNNSVAIMPAWAEELRHRYLRGEAWLFVVHGNVHDLILYQDKLVGAVDFLSEHVLDKKESVLRYNVSTGCRFVKKTRSMEALAIEDLIAQRNPERVLPVLEQILYYQRNVGLVVDHAEMIAPAGDPTFFSQSDRMSVVTLQRWSLAPEIERADNIVILVTESAGELNPKIMAHPRVASVEIPMPLVDARRQVIRAVNPELDDAWVERFADITAGLRSIQIKSILQPPPEGEEDPNARFKFIRQLVGGDDARARKFAAITRGMPRDEIRALIGGVATPPAEREDEGQEFDEVLALIARRKREIIERECFGIIEFVEPDHDFSVVGGVDEIKRELKSIARNIREGRRSRVPMGLLFTGPMGTGKTFVAEAFVKESGLTGLKLKNFRSKWVGATESNLERILGVIRAIGNVIVIIDEGDRSFGSGDGEGDGGTSSRIIARLKEFMSDTSNRGRVLFVLMTNRPDKLDIDIKRAGRLDRKIPFLYPHTPEQVELVLEAQIRKHDLDTELSFPRDREEVSDKLVGYSNADLEALALLAYSYANDLGPEEGAGAGEGAAERKIGAIDVETFQRAVADYLPSRDRDMLAYMELLAVFEASNRRMLPPKYANQSIEELQQQLEELRIRCAGRR</sequence>
<reference evidence="4 5" key="1">
    <citation type="journal article" date="2010" name="Stand. Genomic Sci.">
        <title>Complete genome sequence of Haliangium ochraceum type strain (SMP-2).</title>
        <authorList>
            <consortium name="US DOE Joint Genome Institute (JGI-PGF)"/>
            <person name="Ivanova N."/>
            <person name="Daum C."/>
            <person name="Lang E."/>
            <person name="Abt B."/>
            <person name="Kopitz M."/>
            <person name="Saunders E."/>
            <person name="Lapidus A."/>
            <person name="Lucas S."/>
            <person name="Glavina Del Rio T."/>
            <person name="Nolan M."/>
            <person name="Tice H."/>
            <person name="Copeland A."/>
            <person name="Cheng J.F."/>
            <person name="Chen F."/>
            <person name="Bruce D."/>
            <person name="Goodwin L."/>
            <person name="Pitluck S."/>
            <person name="Mavromatis K."/>
            <person name="Pati A."/>
            <person name="Mikhailova N."/>
            <person name="Chen A."/>
            <person name="Palaniappan K."/>
            <person name="Land M."/>
            <person name="Hauser L."/>
            <person name="Chang Y.J."/>
            <person name="Jeffries C.D."/>
            <person name="Detter J.C."/>
            <person name="Brettin T."/>
            <person name="Rohde M."/>
            <person name="Goker M."/>
            <person name="Bristow J."/>
            <person name="Markowitz V."/>
            <person name="Eisen J.A."/>
            <person name="Hugenholtz P."/>
            <person name="Kyrpides N.C."/>
            <person name="Klenk H.P."/>
        </authorList>
    </citation>
    <scope>NUCLEOTIDE SEQUENCE [LARGE SCALE GENOMIC DNA]</scope>
    <source>
        <strain evidence="5">DSM 14365 / CIP 107738 / JCM 11303 / AJ 13395 / SMP-2</strain>
    </source>
</reference>
<dbReference type="KEGG" id="hoh:Hoch_5083"/>
<evidence type="ECO:0000256" key="1">
    <source>
        <dbReference type="ARBA" id="ARBA00022741"/>
    </source>
</evidence>
<dbReference type="Pfam" id="PF00004">
    <property type="entry name" value="AAA"/>
    <property type="match status" value="1"/>
</dbReference>
<dbReference type="GO" id="GO:0016887">
    <property type="term" value="F:ATP hydrolysis activity"/>
    <property type="evidence" value="ECO:0007669"/>
    <property type="project" value="InterPro"/>
</dbReference>
<dbReference type="Proteomes" id="UP000001880">
    <property type="component" value="Chromosome"/>
</dbReference>
<dbReference type="GO" id="GO:0005524">
    <property type="term" value="F:ATP binding"/>
    <property type="evidence" value="ECO:0007669"/>
    <property type="project" value="UniProtKB-KW"/>
</dbReference>
<dbReference type="HOGENOM" id="CLU_437284_0_0_7"/>
<dbReference type="InterPro" id="IPR027417">
    <property type="entry name" value="P-loop_NTPase"/>
</dbReference>
<keyword evidence="1" id="KW-0547">Nucleotide-binding</keyword>
<dbReference type="AlphaFoldDB" id="D0LVL0"/>
<dbReference type="InterPro" id="IPR003593">
    <property type="entry name" value="AAA+_ATPase"/>
</dbReference>
<dbReference type="CDD" id="cd19481">
    <property type="entry name" value="RecA-like_protease"/>
    <property type="match status" value="1"/>
</dbReference>
<evidence type="ECO:0000256" key="2">
    <source>
        <dbReference type="ARBA" id="ARBA00022840"/>
    </source>
</evidence>
<gene>
    <name evidence="4" type="ordered locus">Hoch_5083</name>
</gene>
<accession>D0LVL0</accession>
<dbReference type="RefSeq" id="WP_012830163.1">
    <property type="nucleotide sequence ID" value="NC_013440.1"/>
</dbReference>
<protein>
    <submittedName>
        <fullName evidence="4">AAA ATPase central domain protein</fullName>
    </submittedName>
</protein>
<feature type="domain" description="AAA+ ATPase" evidence="3">
    <location>
        <begin position="348"/>
        <end position="483"/>
    </location>
</feature>
<evidence type="ECO:0000313" key="4">
    <source>
        <dbReference type="EMBL" id="ACY17571.1"/>
    </source>
</evidence>
<proteinExistence type="predicted"/>
<name>D0LVL0_HALO1</name>
<dbReference type="SUPFAM" id="SSF52540">
    <property type="entry name" value="P-loop containing nucleoside triphosphate hydrolases"/>
    <property type="match status" value="1"/>
</dbReference>